<reference evidence="11 12" key="1">
    <citation type="submission" date="2024-06" db="EMBL/GenBank/DDBJ databases">
        <authorList>
            <person name="Bataeva Y.V."/>
            <person name="Grigorian L.N."/>
            <person name="Solomentsev V.I."/>
        </authorList>
    </citation>
    <scope>NUCLEOTIDE SEQUENCE [LARGE SCALE GENOMIC DNA]</scope>
    <source>
        <strain evidence="12">SCPM-O-B-12605 (RCAM04882)</strain>
    </source>
</reference>
<evidence type="ECO:0000256" key="7">
    <source>
        <dbReference type="PROSITE-ProRule" id="PRU01091"/>
    </source>
</evidence>
<evidence type="ECO:0000256" key="5">
    <source>
        <dbReference type="ARBA" id="ARBA00041201"/>
    </source>
</evidence>
<evidence type="ECO:0000259" key="10">
    <source>
        <dbReference type="PROSITE" id="PS51755"/>
    </source>
</evidence>
<feature type="compositionally biased region" description="Low complexity" evidence="8">
    <location>
        <begin position="243"/>
        <end position="254"/>
    </location>
</feature>
<dbReference type="SMART" id="SM00862">
    <property type="entry name" value="Trans_reg_C"/>
    <property type="match status" value="1"/>
</dbReference>
<feature type="region of interest" description="Disordered" evidence="8">
    <location>
        <begin position="221"/>
        <end position="254"/>
    </location>
</feature>
<comment type="caution">
    <text evidence="11">The sequence shown here is derived from an EMBL/GenBank/DDBJ whole genome shotgun (WGS) entry which is preliminary data.</text>
</comment>
<feature type="domain" description="OmpR/PhoB-type" evidence="10">
    <location>
        <begin position="124"/>
        <end position="219"/>
    </location>
</feature>
<keyword evidence="12" id="KW-1185">Reference proteome</keyword>
<dbReference type="PROSITE" id="PS50110">
    <property type="entry name" value="RESPONSE_REGULATORY"/>
    <property type="match status" value="1"/>
</dbReference>
<dbReference type="RefSeq" id="WP_352984234.1">
    <property type="nucleotide sequence ID" value="NZ_JBEQNA010000003.1"/>
</dbReference>
<evidence type="ECO:0000256" key="2">
    <source>
        <dbReference type="ARBA" id="ARBA00023015"/>
    </source>
</evidence>
<name>A0ABV1ZX27_9ACTN</name>
<dbReference type="PANTHER" id="PTHR48111">
    <property type="entry name" value="REGULATOR OF RPOS"/>
    <property type="match status" value="1"/>
</dbReference>
<dbReference type="Pfam" id="PF00486">
    <property type="entry name" value="Trans_reg_C"/>
    <property type="match status" value="1"/>
</dbReference>
<dbReference type="InterPro" id="IPR039420">
    <property type="entry name" value="WalR-like"/>
</dbReference>
<evidence type="ECO:0000313" key="11">
    <source>
        <dbReference type="EMBL" id="MES0835216.1"/>
    </source>
</evidence>
<evidence type="ECO:0000313" key="12">
    <source>
        <dbReference type="Proteomes" id="UP001432401"/>
    </source>
</evidence>
<dbReference type="Proteomes" id="UP001432401">
    <property type="component" value="Unassembled WGS sequence"/>
</dbReference>
<gene>
    <name evidence="11" type="ORF">ABUK86_15670</name>
</gene>
<evidence type="ECO:0000256" key="8">
    <source>
        <dbReference type="SAM" id="MobiDB-lite"/>
    </source>
</evidence>
<keyword evidence="3 7" id="KW-0238">DNA-binding</keyword>
<dbReference type="InterPro" id="IPR001867">
    <property type="entry name" value="OmpR/PhoB-type_DNA-bd"/>
</dbReference>
<evidence type="ECO:0000256" key="3">
    <source>
        <dbReference type="ARBA" id="ARBA00023125"/>
    </source>
</evidence>
<feature type="DNA-binding region" description="OmpR/PhoB-type" evidence="7">
    <location>
        <begin position="124"/>
        <end position="219"/>
    </location>
</feature>
<evidence type="ECO:0000256" key="4">
    <source>
        <dbReference type="ARBA" id="ARBA00023163"/>
    </source>
</evidence>
<dbReference type="PANTHER" id="PTHR48111:SF72">
    <property type="entry name" value="SENSORY TRANSDUCTION PROTEIN REGX3"/>
    <property type="match status" value="1"/>
</dbReference>
<dbReference type="SUPFAM" id="SSF52172">
    <property type="entry name" value="CheY-like"/>
    <property type="match status" value="1"/>
</dbReference>
<dbReference type="InterPro" id="IPR011006">
    <property type="entry name" value="CheY-like_superfamily"/>
</dbReference>
<evidence type="ECO:0000256" key="6">
    <source>
        <dbReference type="PROSITE-ProRule" id="PRU00169"/>
    </source>
</evidence>
<keyword evidence="2" id="KW-0805">Transcription regulation</keyword>
<dbReference type="InterPro" id="IPR036388">
    <property type="entry name" value="WH-like_DNA-bd_sf"/>
</dbReference>
<sequence length="254" mass="27293">MIKVLLVEDDVRLADALAGALEANGYTVDQVRTAEGALAAAPADLVLLDLGLPDMDGIELCGLLRERHDVGDTAVIMVTARGRQRERVRGLRSGADDYVVKPLAVDELCARMEAVLRRTRRRDGGPLAIGPLRVDRATRAVVRDGERVDLTRKEFDLLLALAAEAGAVVSRERLILRVWRTTWPGTLRTLEVHIGTLRAKLGVPGLIETVRGVGYRLAEGGHGVPASRHEPARGPDPADPAERAAAAAAPARRA</sequence>
<keyword evidence="4" id="KW-0804">Transcription</keyword>
<dbReference type="EMBL" id="JBEQNB010000008">
    <property type="protein sequence ID" value="MES0835216.1"/>
    <property type="molecule type" value="Genomic_DNA"/>
</dbReference>
<dbReference type="PROSITE" id="PS51755">
    <property type="entry name" value="OMPR_PHOB"/>
    <property type="match status" value="1"/>
</dbReference>
<feature type="domain" description="Response regulatory" evidence="9">
    <location>
        <begin position="3"/>
        <end position="116"/>
    </location>
</feature>
<dbReference type="InterPro" id="IPR016032">
    <property type="entry name" value="Sig_transdc_resp-reg_C-effctor"/>
</dbReference>
<dbReference type="InterPro" id="IPR001789">
    <property type="entry name" value="Sig_transdc_resp-reg_receiver"/>
</dbReference>
<evidence type="ECO:0000256" key="1">
    <source>
        <dbReference type="ARBA" id="ARBA00022553"/>
    </source>
</evidence>
<organism evidence="11 12">
    <name type="scientific">Nocardiopsis tropica</name>
    <dbReference type="NCBI Taxonomy" id="109330"/>
    <lineage>
        <taxon>Bacteria</taxon>
        <taxon>Bacillati</taxon>
        <taxon>Actinomycetota</taxon>
        <taxon>Actinomycetes</taxon>
        <taxon>Streptosporangiales</taxon>
        <taxon>Nocardiopsidaceae</taxon>
        <taxon>Nocardiopsis</taxon>
    </lineage>
</organism>
<evidence type="ECO:0000259" key="9">
    <source>
        <dbReference type="PROSITE" id="PS50110"/>
    </source>
</evidence>
<dbReference type="SUPFAM" id="SSF46894">
    <property type="entry name" value="C-terminal effector domain of the bipartite response regulators"/>
    <property type="match status" value="1"/>
</dbReference>
<accession>A0ABV1ZX27</accession>
<dbReference type="SMART" id="SM00448">
    <property type="entry name" value="REC"/>
    <property type="match status" value="1"/>
</dbReference>
<protein>
    <recommendedName>
        <fullName evidence="5">Sensory transduction protein RegX3</fullName>
    </recommendedName>
</protein>
<dbReference type="Gene3D" id="1.10.10.10">
    <property type="entry name" value="Winged helix-like DNA-binding domain superfamily/Winged helix DNA-binding domain"/>
    <property type="match status" value="1"/>
</dbReference>
<proteinExistence type="predicted"/>
<dbReference type="Gene3D" id="3.40.50.2300">
    <property type="match status" value="1"/>
</dbReference>
<feature type="modified residue" description="4-aspartylphosphate" evidence="6">
    <location>
        <position position="49"/>
    </location>
</feature>
<dbReference type="CDD" id="cd00383">
    <property type="entry name" value="trans_reg_C"/>
    <property type="match status" value="1"/>
</dbReference>
<keyword evidence="1 6" id="KW-0597">Phosphoprotein</keyword>
<dbReference type="Pfam" id="PF00072">
    <property type="entry name" value="Response_reg"/>
    <property type="match status" value="1"/>
</dbReference>